<dbReference type="Gene3D" id="3.40.50.300">
    <property type="entry name" value="P-loop containing nucleotide triphosphate hydrolases"/>
    <property type="match status" value="1"/>
</dbReference>
<dbReference type="InterPro" id="IPR007111">
    <property type="entry name" value="NACHT_NTPase"/>
</dbReference>
<dbReference type="STRING" id="48727.SAMN05192555_1097"/>
<sequence>MGRPFFFAIFYLVLCTGLRLLRRLPIEQVTRCILDCRRDDKYYLGESMSSIVVPADYSNYSFPEFKGHVSRDGLINTIEMYLDANDVVFVYGEEGFGKTSVLAEFFSRHEKSSIVLSIDPINKYSYYLESLIRDIILQVKIYLNQDVDITNGIFDKKEMVKNFGTLEYIIKKHNKELYVVMDGLDQIPDDDDSYIKDLLDYLPIGKKNIKFLFSAKKGMLEKSIKSRKTKSINIDLFSLEETKKLLPGIGDDKLRVLLNSFRATPEMLSSIKRLTEQGVTIDDILQMDVEDTEGLFEEEWSRSESVVEKYKEFLGILAFSKTSLSLEQISLEIGMRYESIIEAECISFLHVTDKHAKFRSVGFAKFARKKLKDLRMKSLRYITNIMTKTPKSLDSLSSLPSYFNDLGDTQAVISHLSNENLELLLSESKSLNDLFRQLDLGISCAEDNELEMLRFSFLKSLVTGIKTSSLLKSELKNFLIKEDVKTALDLAHGAASKEEQLQILCMIAADYKEKEKPLPESIELQIETLFQGISPESLGVEKTLDIAMDLLPFDSAKAMSLINQIDQMGGGGENKSEYAFFRFTLHALQKKPDAFDGEIEIKNFSEKKSDACQACWNLESGGF</sequence>
<feature type="domain" description="NACHT" evidence="1">
    <location>
        <begin position="86"/>
        <end position="216"/>
    </location>
</feature>
<dbReference type="Pfam" id="PF01637">
    <property type="entry name" value="ATPase_2"/>
    <property type="match status" value="1"/>
</dbReference>
<organism evidence="2 3">
    <name type="scientific">Franzmannia pantelleriensis</name>
    <dbReference type="NCBI Taxonomy" id="48727"/>
    <lineage>
        <taxon>Bacteria</taxon>
        <taxon>Pseudomonadati</taxon>
        <taxon>Pseudomonadota</taxon>
        <taxon>Gammaproteobacteria</taxon>
        <taxon>Oceanospirillales</taxon>
        <taxon>Halomonadaceae</taxon>
        <taxon>Franzmannia</taxon>
    </lineage>
</organism>
<accession>A0A1G9Q4S3</accession>
<keyword evidence="3" id="KW-1185">Reference proteome</keyword>
<dbReference type="InterPro" id="IPR011579">
    <property type="entry name" value="ATPase_dom"/>
</dbReference>
<dbReference type="PROSITE" id="PS50837">
    <property type="entry name" value="NACHT"/>
    <property type="match status" value="1"/>
</dbReference>
<dbReference type="GO" id="GO:0005524">
    <property type="term" value="F:ATP binding"/>
    <property type="evidence" value="ECO:0007669"/>
    <property type="project" value="InterPro"/>
</dbReference>
<dbReference type="InterPro" id="IPR027417">
    <property type="entry name" value="P-loop_NTPase"/>
</dbReference>
<dbReference type="SUPFAM" id="SSF52540">
    <property type="entry name" value="P-loop containing nucleoside triphosphate hydrolases"/>
    <property type="match status" value="1"/>
</dbReference>
<protein>
    <submittedName>
        <fullName evidence="2">ATPase</fullName>
    </submittedName>
</protein>
<name>A0A1G9Q4S3_9GAMM</name>
<proteinExistence type="predicted"/>
<dbReference type="EMBL" id="FNGH01000009">
    <property type="protein sequence ID" value="SDM06042.1"/>
    <property type="molecule type" value="Genomic_DNA"/>
</dbReference>
<evidence type="ECO:0000313" key="3">
    <source>
        <dbReference type="Proteomes" id="UP000199107"/>
    </source>
</evidence>
<dbReference type="Proteomes" id="UP000199107">
    <property type="component" value="Unassembled WGS sequence"/>
</dbReference>
<gene>
    <name evidence="2" type="ORF">SAMN05192555_1097</name>
</gene>
<evidence type="ECO:0000259" key="1">
    <source>
        <dbReference type="PROSITE" id="PS50837"/>
    </source>
</evidence>
<dbReference type="AlphaFoldDB" id="A0A1G9Q4S3"/>
<evidence type="ECO:0000313" key="2">
    <source>
        <dbReference type="EMBL" id="SDM06042.1"/>
    </source>
</evidence>
<reference evidence="3" key="1">
    <citation type="submission" date="2016-10" db="EMBL/GenBank/DDBJ databases">
        <authorList>
            <person name="Varghese N."/>
            <person name="Submissions S."/>
        </authorList>
    </citation>
    <scope>NUCLEOTIDE SEQUENCE [LARGE SCALE GENOMIC DNA]</scope>
    <source>
        <strain evidence="3">AAP</strain>
    </source>
</reference>